<evidence type="ECO:0000256" key="1">
    <source>
        <dbReference type="ARBA" id="ARBA00005384"/>
    </source>
</evidence>
<dbReference type="Proteomes" id="UP000276232">
    <property type="component" value="Unassembled WGS sequence"/>
</dbReference>
<evidence type="ECO:0000313" key="8">
    <source>
        <dbReference type="EMBL" id="ROP44006.1"/>
    </source>
</evidence>
<feature type="domain" description="HTH gntR-type" evidence="7">
    <location>
        <begin position="28"/>
        <end position="96"/>
    </location>
</feature>
<dbReference type="InterPro" id="IPR036390">
    <property type="entry name" value="WH_DNA-bd_sf"/>
</dbReference>
<dbReference type="InterPro" id="IPR051446">
    <property type="entry name" value="HTH_trans_reg/aminotransferase"/>
</dbReference>
<dbReference type="InterPro" id="IPR000524">
    <property type="entry name" value="Tscrpt_reg_HTH_GntR"/>
</dbReference>
<dbReference type="GO" id="GO:0003677">
    <property type="term" value="F:DNA binding"/>
    <property type="evidence" value="ECO:0007669"/>
    <property type="project" value="UniProtKB-KW"/>
</dbReference>
<evidence type="ECO:0000256" key="5">
    <source>
        <dbReference type="ARBA" id="ARBA00023163"/>
    </source>
</evidence>
<feature type="region of interest" description="Disordered" evidence="6">
    <location>
        <begin position="295"/>
        <end position="322"/>
    </location>
</feature>
<comment type="caution">
    <text evidence="8">The sequence shown here is derived from an EMBL/GenBank/DDBJ whole genome shotgun (WGS) entry which is preliminary data.</text>
</comment>
<dbReference type="SUPFAM" id="SSF46785">
    <property type="entry name" value="Winged helix' DNA-binding domain"/>
    <property type="match status" value="1"/>
</dbReference>
<keyword evidence="9" id="KW-1185">Reference proteome</keyword>
<dbReference type="SUPFAM" id="SSF53383">
    <property type="entry name" value="PLP-dependent transferases"/>
    <property type="match status" value="1"/>
</dbReference>
<dbReference type="Gene3D" id="3.40.640.10">
    <property type="entry name" value="Type I PLP-dependent aspartate aminotransferase-like (Major domain)"/>
    <property type="match status" value="1"/>
</dbReference>
<dbReference type="InterPro" id="IPR004839">
    <property type="entry name" value="Aminotransferase_I/II_large"/>
</dbReference>
<dbReference type="PROSITE" id="PS50949">
    <property type="entry name" value="HTH_GNTR"/>
    <property type="match status" value="1"/>
</dbReference>
<sequence length="506" mass="51731">MSAPTSSSAAGEAAERLAALVGRTTLHPPVAASLALSLRSLVADGRLPVGGRLPAERELATALGVSRVTVSSAYRRLRESGWARSRTGAGTWTSVPDRSGVVAAFVPGAPRDGTVDLSYASPAGPPEVADAYAAALEALPHLLPSHGYLAGGLADLRARVAERMTARGLTTTAERVLVTTGASAGVSGALRAGTSPGDRVLVEHPTWPNALDVLRMIGARAVPVPRDPTATWGAAGFPGALHRAARETSPAMAYLVPHHANPTGGVLTAEEQRRVAASLQQHDVLTIADETLADLALGPEGGPEDGPGGTGDAADAPPPLAADARPGAVVTVGSLSKSVWAGLRVGWLVGEPSFLHRVASTASREHGALPVVDQLAACVLLDGLDAGLVARRAQLRVQRDALVGALRATLPTWEVPVPPGGLSLWCRLPRGLSSSAVVDAAERHGLFLSTGSRFGTGHAFDDHLRLPFTQPVPVLEDAVARLAAAAADAERAWGAPTTSRGGAVLG</sequence>
<evidence type="ECO:0000256" key="2">
    <source>
        <dbReference type="ARBA" id="ARBA00022898"/>
    </source>
</evidence>
<gene>
    <name evidence="8" type="ORF">EDC03_1603</name>
</gene>
<dbReference type="Pfam" id="PF00155">
    <property type="entry name" value="Aminotran_1_2"/>
    <property type="match status" value="1"/>
</dbReference>
<name>A0A3N1HNH9_9ACTN</name>
<keyword evidence="3" id="KW-0805">Transcription regulation</keyword>
<evidence type="ECO:0000313" key="9">
    <source>
        <dbReference type="Proteomes" id="UP000276232"/>
    </source>
</evidence>
<comment type="similarity">
    <text evidence="1">In the C-terminal section; belongs to the class-I pyridoxal-phosphate-dependent aminotransferase family.</text>
</comment>
<dbReference type="AlphaFoldDB" id="A0A3N1HNH9"/>
<accession>A0A3N1HNH9</accession>
<keyword evidence="2" id="KW-0663">Pyridoxal phosphate</keyword>
<dbReference type="InParanoid" id="A0A3N1HNH9"/>
<dbReference type="EMBL" id="RJKN01000003">
    <property type="protein sequence ID" value="ROP44006.1"/>
    <property type="molecule type" value="Genomic_DNA"/>
</dbReference>
<protein>
    <submittedName>
        <fullName evidence="8">GntR family transcriptional regulator</fullName>
    </submittedName>
</protein>
<evidence type="ECO:0000256" key="4">
    <source>
        <dbReference type="ARBA" id="ARBA00023125"/>
    </source>
</evidence>
<dbReference type="GO" id="GO:0003700">
    <property type="term" value="F:DNA-binding transcription factor activity"/>
    <property type="evidence" value="ECO:0007669"/>
    <property type="project" value="InterPro"/>
</dbReference>
<evidence type="ECO:0000259" key="7">
    <source>
        <dbReference type="PROSITE" id="PS50949"/>
    </source>
</evidence>
<dbReference type="PANTHER" id="PTHR46577">
    <property type="entry name" value="HTH-TYPE TRANSCRIPTIONAL REGULATORY PROTEIN GABR"/>
    <property type="match status" value="1"/>
</dbReference>
<evidence type="ECO:0000256" key="3">
    <source>
        <dbReference type="ARBA" id="ARBA00023015"/>
    </source>
</evidence>
<dbReference type="SMART" id="SM00345">
    <property type="entry name" value="HTH_GNTR"/>
    <property type="match status" value="1"/>
</dbReference>
<feature type="compositionally biased region" description="Gly residues" evidence="6">
    <location>
        <begin position="299"/>
        <end position="311"/>
    </location>
</feature>
<proteinExistence type="inferred from homology"/>
<dbReference type="OrthoDB" id="199743at2"/>
<dbReference type="CDD" id="cd00609">
    <property type="entry name" value="AAT_like"/>
    <property type="match status" value="1"/>
</dbReference>
<dbReference type="InterPro" id="IPR015424">
    <property type="entry name" value="PyrdxlP-dep_Trfase"/>
</dbReference>
<dbReference type="RefSeq" id="WP_123379645.1">
    <property type="nucleotide sequence ID" value="NZ_RJKN01000003.1"/>
</dbReference>
<keyword evidence="4" id="KW-0238">DNA-binding</keyword>
<organism evidence="8 9">
    <name type="scientific">Pseudokineococcus lusitanus</name>
    <dbReference type="NCBI Taxonomy" id="763993"/>
    <lineage>
        <taxon>Bacteria</taxon>
        <taxon>Bacillati</taxon>
        <taxon>Actinomycetota</taxon>
        <taxon>Actinomycetes</taxon>
        <taxon>Kineosporiales</taxon>
        <taxon>Kineosporiaceae</taxon>
        <taxon>Pseudokineococcus</taxon>
    </lineage>
</organism>
<keyword evidence="5" id="KW-0804">Transcription</keyword>
<dbReference type="InterPro" id="IPR036388">
    <property type="entry name" value="WH-like_DNA-bd_sf"/>
</dbReference>
<dbReference type="Gene3D" id="1.10.10.10">
    <property type="entry name" value="Winged helix-like DNA-binding domain superfamily/Winged helix DNA-binding domain"/>
    <property type="match status" value="1"/>
</dbReference>
<dbReference type="PANTHER" id="PTHR46577:SF1">
    <property type="entry name" value="HTH-TYPE TRANSCRIPTIONAL REGULATORY PROTEIN GABR"/>
    <property type="match status" value="1"/>
</dbReference>
<dbReference type="CDD" id="cd07377">
    <property type="entry name" value="WHTH_GntR"/>
    <property type="match status" value="1"/>
</dbReference>
<dbReference type="Pfam" id="PF00392">
    <property type="entry name" value="GntR"/>
    <property type="match status" value="1"/>
</dbReference>
<dbReference type="GO" id="GO:0030170">
    <property type="term" value="F:pyridoxal phosphate binding"/>
    <property type="evidence" value="ECO:0007669"/>
    <property type="project" value="InterPro"/>
</dbReference>
<evidence type="ECO:0000256" key="6">
    <source>
        <dbReference type="SAM" id="MobiDB-lite"/>
    </source>
</evidence>
<dbReference type="PRINTS" id="PR00035">
    <property type="entry name" value="HTHGNTR"/>
</dbReference>
<dbReference type="InterPro" id="IPR015421">
    <property type="entry name" value="PyrdxlP-dep_Trfase_major"/>
</dbReference>
<reference evidence="8 9" key="1">
    <citation type="journal article" date="2015" name="Stand. Genomic Sci.">
        <title>Genomic Encyclopedia of Bacterial and Archaeal Type Strains, Phase III: the genomes of soil and plant-associated and newly described type strains.</title>
        <authorList>
            <person name="Whitman W.B."/>
            <person name="Woyke T."/>
            <person name="Klenk H.P."/>
            <person name="Zhou Y."/>
            <person name="Lilburn T.G."/>
            <person name="Beck B.J."/>
            <person name="De Vos P."/>
            <person name="Vandamme P."/>
            <person name="Eisen J.A."/>
            <person name="Garrity G."/>
            <person name="Hugenholtz P."/>
            <person name="Kyrpides N.C."/>
        </authorList>
    </citation>
    <scope>NUCLEOTIDE SEQUENCE [LARGE SCALE GENOMIC DNA]</scope>
    <source>
        <strain evidence="8 9">CECT 7306</strain>
    </source>
</reference>